<dbReference type="STRING" id="1523247.SAMN05660464_0018"/>
<dbReference type="InterPro" id="IPR025519">
    <property type="entry name" value="DUF4407"/>
</dbReference>
<dbReference type="RefSeq" id="WP_091115426.1">
    <property type="nucleotide sequence ID" value="NZ_FOWQ01000010.1"/>
</dbReference>
<name>A0A1I5U1W2_9ACTN</name>
<dbReference type="Pfam" id="PF14362">
    <property type="entry name" value="DUF4407"/>
    <property type="match status" value="1"/>
</dbReference>
<keyword evidence="4" id="KW-1185">Reference proteome</keyword>
<reference evidence="4" key="1">
    <citation type="submission" date="2016-10" db="EMBL/GenBank/DDBJ databases">
        <authorList>
            <person name="Varghese N."/>
            <person name="Submissions S."/>
        </authorList>
    </citation>
    <scope>NUCLEOTIDE SEQUENCE [LARGE SCALE GENOMIC DNA]</scope>
    <source>
        <strain evidence="4">DSM 44208</strain>
    </source>
</reference>
<dbReference type="EMBL" id="FOWQ01000010">
    <property type="protein sequence ID" value="SFP89259.1"/>
    <property type="molecule type" value="Genomic_DNA"/>
</dbReference>
<evidence type="ECO:0008006" key="5">
    <source>
        <dbReference type="Google" id="ProtNLM"/>
    </source>
</evidence>
<evidence type="ECO:0000313" key="3">
    <source>
        <dbReference type="EMBL" id="SFP89259.1"/>
    </source>
</evidence>
<evidence type="ECO:0000313" key="4">
    <source>
        <dbReference type="Proteomes" id="UP000198857"/>
    </source>
</evidence>
<dbReference type="OrthoDB" id="3453893at2"/>
<keyword evidence="2" id="KW-0812">Transmembrane</keyword>
<feature type="transmembrane region" description="Helical" evidence="2">
    <location>
        <begin position="70"/>
        <end position="93"/>
    </location>
</feature>
<feature type="region of interest" description="Disordered" evidence="1">
    <location>
        <begin position="218"/>
        <end position="243"/>
    </location>
</feature>
<dbReference type="AlphaFoldDB" id="A0A1I5U1W2"/>
<evidence type="ECO:0000256" key="2">
    <source>
        <dbReference type="SAM" id="Phobius"/>
    </source>
</evidence>
<keyword evidence="2" id="KW-0472">Membrane</keyword>
<feature type="transmembrane region" description="Helical" evidence="2">
    <location>
        <begin position="114"/>
        <end position="135"/>
    </location>
</feature>
<organism evidence="3 4">
    <name type="scientific">Geodermatophilus dictyosporus</name>
    <dbReference type="NCBI Taxonomy" id="1523247"/>
    <lineage>
        <taxon>Bacteria</taxon>
        <taxon>Bacillati</taxon>
        <taxon>Actinomycetota</taxon>
        <taxon>Actinomycetes</taxon>
        <taxon>Geodermatophilales</taxon>
        <taxon>Geodermatophilaceae</taxon>
        <taxon>Geodermatophilus</taxon>
    </lineage>
</organism>
<protein>
    <recommendedName>
        <fullName evidence="5">DUF4407 domain-containing protein</fullName>
    </recommendedName>
</protein>
<keyword evidence="2" id="KW-1133">Transmembrane helix</keyword>
<gene>
    <name evidence="3" type="ORF">SAMN05660464_0018</name>
</gene>
<evidence type="ECO:0000256" key="1">
    <source>
        <dbReference type="SAM" id="MobiDB-lite"/>
    </source>
</evidence>
<accession>A0A1I5U1W2</accession>
<feature type="transmembrane region" description="Helical" evidence="2">
    <location>
        <begin position="43"/>
        <end position="64"/>
    </location>
</feature>
<dbReference type="Proteomes" id="UP000198857">
    <property type="component" value="Unassembled WGS sequence"/>
</dbReference>
<proteinExistence type="predicted"/>
<sequence length="454" mass="49295">MSSWKAAARRLVSRAVVTEQLLTVAGANREVLREAPKERGKQVAMGAVLVSTAGLAVVSASYALHLALHLWWPVAIAGGLVWGLVILNLDRWLVVSSPRLKSKAGTLAMATPRVLLAVLIGAVVSTPLTLAVFSAEIGTEVREMAAEQEDAFTRQLAEDSRYAELPALREQIAVLEADIADGVTQADVDEDPAVADLRQRLDDVDARYNTAEAAYNAEIDGSGGTGDPGFGPATDARRADRDRLRAERDDLAQQLEALEARTLEQLVAEEAQNTATQQTELDRLETLVAGTQEARDAEVAAHEAAVGTSDGILARLTALGRMGEDNPTLATAHWLLFAFMTAIECLPIIFKTMLALAPPSLYERLLALEEEKVEERVRLRMQAEYEEAEVLARSGLAAAEARAARTLEAESRATGMVLDAQLEVTRHGVERWRKEQLAGTRRVNGHETDFVKRL</sequence>